<dbReference type="Gramene" id="TuG1812G0400000887.01.T01">
    <property type="protein sequence ID" value="TuG1812G0400000887.01.T01.cds439555"/>
    <property type="gene ID" value="TuG1812G0400000887.01"/>
</dbReference>
<protein>
    <submittedName>
        <fullName evidence="1">Uncharacterized protein</fullName>
    </submittedName>
</protein>
<reference evidence="2" key="1">
    <citation type="journal article" date="2013" name="Nature">
        <title>Draft genome of the wheat A-genome progenitor Triticum urartu.</title>
        <authorList>
            <person name="Ling H.Q."/>
            <person name="Zhao S."/>
            <person name="Liu D."/>
            <person name="Wang J."/>
            <person name="Sun H."/>
            <person name="Zhang C."/>
            <person name="Fan H."/>
            <person name="Li D."/>
            <person name="Dong L."/>
            <person name="Tao Y."/>
            <person name="Gao C."/>
            <person name="Wu H."/>
            <person name="Li Y."/>
            <person name="Cui Y."/>
            <person name="Guo X."/>
            <person name="Zheng S."/>
            <person name="Wang B."/>
            <person name="Yu K."/>
            <person name="Liang Q."/>
            <person name="Yang W."/>
            <person name="Lou X."/>
            <person name="Chen J."/>
            <person name="Feng M."/>
            <person name="Jian J."/>
            <person name="Zhang X."/>
            <person name="Luo G."/>
            <person name="Jiang Y."/>
            <person name="Liu J."/>
            <person name="Wang Z."/>
            <person name="Sha Y."/>
            <person name="Zhang B."/>
            <person name="Wu H."/>
            <person name="Tang D."/>
            <person name="Shen Q."/>
            <person name="Xue P."/>
            <person name="Zou S."/>
            <person name="Wang X."/>
            <person name="Liu X."/>
            <person name="Wang F."/>
            <person name="Yang Y."/>
            <person name="An X."/>
            <person name="Dong Z."/>
            <person name="Zhang K."/>
            <person name="Zhang X."/>
            <person name="Luo M.C."/>
            <person name="Dvorak J."/>
            <person name="Tong Y."/>
            <person name="Wang J."/>
            <person name="Yang H."/>
            <person name="Li Z."/>
            <person name="Wang D."/>
            <person name="Zhang A."/>
            <person name="Wang J."/>
        </authorList>
    </citation>
    <scope>NUCLEOTIDE SEQUENCE</scope>
    <source>
        <strain evidence="2">cv. G1812</strain>
    </source>
</reference>
<evidence type="ECO:0000313" key="1">
    <source>
        <dbReference type="EnsemblPlants" id="TuG1812G0400000887.01.T01.cds439555"/>
    </source>
</evidence>
<dbReference type="Pfam" id="PF08284">
    <property type="entry name" value="RVP_2"/>
    <property type="match status" value="1"/>
</dbReference>
<reference evidence="1" key="3">
    <citation type="submission" date="2022-06" db="UniProtKB">
        <authorList>
            <consortium name="EnsemblPlants"/>
        </authorList>
    </citation>
    <scope>IDENTIFICATION</scope>
</reference>
<accession>A0A8R7Q2E1</accession>
<sequence length="71" mass="7928">MGNYKFLSSPMVLGDSDIDLILGMDWLSKHKAQLDCAAREIQLTHSSEEAIIYAAGDEIIRQFSLNEKGEL</sequence>
<dbReference type="Gene3D" id="2.40.70.10">
    <property type="entry name" value="Acid Proteases"/>
    <property type="match status" value="1"/>
</dbReference>
<name>A0A8R7Q2E1_TRIUA</name>
<dbReference type="AlphaFoldDB" id="A0A8R7Q2E1"/>
<evidence type="ECO:0000313" key="2">
    <source>
        <dbReference type="Proteomes" id="UP000015106"/>
    </source>
</evidence>
<reference evidence="1" key="2">
    <citation type="submission" date="2018-03" db="EMBL/GenBank/DDBJ databases">
        <title>The Triticum urartu genome reveals the dynamic nature of wheat genome evolution.</title>
        <authorList>
            <person name="Ling H."/>
            <person name="Ma B."/>
            <person name="Shi X."/>
            <person name="Liu H."/>
            <person name="Dong L."/>
            <person name="Sun H."/>
            <person name="Cao Y."/>
            <person name="Gao Q."/>
            <person name="Zheng S."/>
            <person name="Li Y."/>
            <person name="Yu Y."/>
            <person name="Du H."/>
            <person name="Qi M."/>
            <person name="Li Y."/>
            <person name="Yu H."/>
            <person name="Cui Y."/>
            <person name="Wang N."/>
            <person name="Chen C."/>
            <person name="Wu H."/>
            <person name="Zhao Y."/>
            <person name="Zhang J."/>
            <person name="Li Y."/>
            <person name="Zhou W."/>
            <person name="Zhang B."/>
            <person name="Hu W."/>
            <person name="Eijk M."/>
            <person name="Tang J."/>
            <person name="Witsenboer H."/>
            <person name="Zhao S."/>
            <person name="Li Z."/>
            <person name="Zhang A."/>
            <person name="Wang D."/>
            <person name="Liang C."/>
        </authorList>
    </citation>
    <scope>NUCLEOTIDE SEQUENCE [LARGE SCALE GENOMIC DNA]</scope>
    <source>
        <strain evidence="1">cv. G1812</strain>
    </source>
</reference>
<proteinExistence type="predicted"/>
<dbReference type="InterPro" id="IPR021109">
    <property type="entry name" value="Peptidase_aspartic_dom_sf"/>
</dbReference>
<organism evidence="1 2">
    <name type="scientific">Triticum urartu</name>
    <name type="common">Red wild einkorn</name>
    <name type="synonym">Crithodium urartu</name>
    <dbReference type="NCBI Taxonomy" id="4572"/>
    <lineage>
        <taxon>Eukaryota</taxon>
        <taxon>Viridiplantae</taxon>
        <taxon>Streptophyta</taxon>
        <taxon>Embryophyta</taxon>
        <taxon>Tracheophyta</taxon>
        <taxon>Spermatophyta</taxon>
        <taxon>Magnoliopsida</taxon>
        <taxon>Liliopsida</taxon>
        <taxon>Poales</taxon>
        <taxon>Poaceae</taxon>
        <taxon>BOP clade</taxon>
        <taxon>Pooideae</taxon>
        <taxon>Triticodae</taxon>
        <taxon>Triticeae</taxon>
        <taxon>Triticinae</taxon>
        <taxon>Triticum</taxon>
    </lineage>
</organism>
<dbReference type="EnsemblPlants" id="TuG1812G0400000887.01.T01">
    <property type="protein sequence ID" value="TuG1812G0400000887.01.T01.cds439555"/>
    <property type="gene ID" value="TuG1812G0400000887.01"/>
</dbReference>
<dbReference type="Proteomes" id="UP000015106">
    <property type="component" value="Chromosome 4"/>
</dbReference>
<keyword evidence="2" id="KW-1185">Reference proteome</keyword>